<dbReference type="PANTHER" id="PTHR11142:SF4">
    <property type="entry name" value="PSEUDOURIDYLATE SYNTHASE 1 HOMOLOG"/>
    <property type="match status" value="1"/>
</dbReference>
<evidence type="ECO:0000256" key="16">
    <source>
        <dbReference type="ARBA" id="ARBA00080849"/>
    </source>
</evidence>
<dbReference type="GO" id="GO:0006397">
    <property type="term" value="P:mRNA processing"/>
    <property type="evidence" value="ECO:0007669"/>
    <property type="project" value="UniProtKB-KW"/>
</dbReference>
<evidence type="ECO:0000256" key="12">
    <source>
        <dbReference type="ARBA" id="ARBA00066509"/>
    </source>
</evidence>
<dbReference type="OrthoDB" id="10256309at2759"/>
<evidence type="ECO:0000256" key="4">
    <source>
        <dbReference type="ARBA" id="ARBA00022664"/>
    </source>
</evidence>
<organism evidence="22 24">
    <name type="scientific">Dracunculus medinensis</name>
    <name type="common">Guinea worm</name>
    <dbReference type="NCBI Taxonomy" id="318479"/>
    <lineage>
        <taxon>Eukaryota</taxon>
        <taxon>Metazoa</taxon>
        <taxon>Ecdysozoa</taxon>
        <taxon>Nematoda</taxon>
        <taxon>Chromadorea</taxon>
        <taxon>Rhabditida</taxon>
        <taxon>Spirurina</taxon>
        <taxon>Dracunculoidea</taxon>
        <taxon>Dracunculidae</taxon>
        <taxon>Dracunculus</taxon>
    </lineage>
</organism>
<evidence type="ECO:0000256" key="13">
    <source>
        <dbReference type="ARBA" id="ARBA00068582"/>
    </source>
</evidence>
<dbReference type="EMBL" id="UYYG01001177">
    <property type="protein sequence ID" value="VDN59177.1"/>
    <property type="molecule type" value="Genomic_DNA"/>
</dbReference>
<feature type="active site" description="Nucleophile" evidence="18">
    <location>
        <position position="77"/>
    </location>
</feature>
<evidence type="ECO:0000256" key="1">
    <source>
        <dbReference type="ARBA" id="ARBA00001166"/>
    </source>
</evidence>
<comment type="catalytic activity">
    <reaction evidence="9">
        <text>uridine(38/39/40) in tRNA = pseudouridine(38/39/40) in tRNA</text>
        <dbReference type="Rhea" id="RHEA:22376"/>
        <dbReference type="Rhea" id="RHEA-COMP:10085"/>
        <dbReference type="Rhea" id="RHEA-COMP:10087"/>
        <dbReference type="ChEBI" id="CHEBI:65314"/>
        <dbReference type="ChEBI" id="CHEBI:65315"/>
        <dbReference type="EC" id="5.4.99.12"/>
    </reaction>
</comment>
<evidence type="ECO:0000256" key="5">
    <source>
        <dbReference type="ARBA" id="ARBA00022694"/>
    </source>
</evidence>
<reference evidence="24" key="1">
    <citation type="submission" date="2017-02" db="UniProtKB">
        <authorList>
            <consortium name="WormBaseParasite"/>
        </authorList>
    </citation>
    <scope>IDENTIFICATION</scope>
</reference>
<dbReference type="GO" id="GO:0160147">
    <property type="term" value="F:tRNA pseudouridine(38-40) synthase activity"/>
    <property type="evidence" value="ECO:0007669"/>
    <property type="project" value="UniProtKB-EC"/>
</dbReference>
<dbReference type="FunFam" id="3.30.70.580:FF:000002">
    <property type="entry name" value="tRNA pseudouridine synthase"/>
    <property type="match status" value="1"/>
</dbReference>
<dbReference type="InterPro" id="IPR020097">
    <property type="entry name" value="PsdUridine_synth_TruA_a/b_dom"/>
</dbReference>
<dbReference type="InterPro" id="IPR041708">
    <property type="entry name" value="PUS1/PUS2-like"/>
</dbReference>
<keyword evidence="6" id="KW-0413">Isomerase</keyword>
<dbReference type="WBParaSite" id="DME_0000535101-mRNA-1">
    <property type="protein sequence ID" value="DME_0000535101-mRNA-1"/>
    <property type="gene ID" value="DME_0000535101"/>
</dbReference>
<dbReference type="PANTHER" id="PTHR11142">
    <property type="entry name" value="PSEUDOURIDYLATE SYNTHASE"/>
    <property type="match status" value="1"/>
</dbReference>
<dbReference type="Proteomes" id="UP000038040">
    <property type="component" value="Unplaced"/>
</dbReference>
<dbReference type="AlphaFoldDB" id="A0A0N4UDE5"/>
<comment type="catalytic activity">
    <reaction evidence="8">
        <text>a uridine in tRNA = a pseudouridine in tRNA</text>
        <dbReference type="Rhea" id="RHEA:54572"/>
        <dbReference type="Rhea" id="RHEA-COMP:13339"/>
        <dbReference type="Rhea" id="RHEA-COMP:13934"/>
        <dbReference type="ChEBI" id="CHEBI:65314"/>
        <dbReference type="ChEBI" id="CHEBI:65315"/>
    </reaction>
</comment>
<comment type="function">
    <text evidence="10">Pseudouridylate synthase that catalyzes pseudouridylation of tRNAs and mRNAs. Acts on positions 27/28 in the anticodon stem and also positions 34 and 36 in the anticodon of an intron containing tRNA. Also catalyzes pseudouridylation of mRNAs: mediates pseudouridylation of mRNAs with the consensus sequence 5'-UGUAG-3'. Acts as a regulator of pre-mRNA splicing by mediating pseudouridylation of pre-mRNAs at locations associated with alternatively spliced regions. Pseudouridylation of pre-mRNAs near splice sites directly regulates mRNA splicing and mRNA 3'-end processing. Involved in regulation of nuclear receptor activity through pseudouridylation of SRA1 mRNA.</text>
</comment>
<dbReference type="STRING" id="318479.A0A0N4UDE5"/>
<comment type="catalytic activity">
    <reaction evidence="1">
        <text>a uridine in mRNA = a pseudouridine in mRNA</text>
        <dbReference type="Rhea" id="RHEA:56644"/>
        <dbReference type="Rhea" id="RHEA-COMP:14658"/>
        <dbReference type="Rhea" id="RHEA-COMP:14659"/>
        <dbReference type="ChEBI" id="CHEBI:65314"/>
        <dbReference type="ChEBI" id="CHEBI:65315"/>
    </reaction>
</comment>
<dbReference type="Gene3D" id="3.30.70.580">
    <property type="entry name" value="Pseudouridine synthase I, catalytic domain, N-terminal subdomain"/>
    <property type="match status" value="1"/>
</dbReference>
<evidence type="ECO:0000256" key="9">
    <source>
        <dbReference type="ARBA" id="ARBA00052184"/>
    </source>
</evidence>
<dbReference type="InterPro" id="IPR020095">
    <property type="entry name" value="PsdUridine_synth_TruA_C"/>
</dbReference>
<comment type="subunit">
    <text evidence="11">Monomer. Forms a complex with RARG and the SRA1 RNA in the nucleus.</text>
</comment>
<dbReference type="FunFam" id="3.30.70.660:FF:000002">
    <property type="entry name" value="tRNA pseudouridine synthase"/>
    <property type="match status" value="1"/>
</dbReference>
<comment type="similarity">
    <text evidence="3">Belongs to the tRNA pseudouridine synthase TruA family.</text>
</comment>
<evidence type="ECO:0000313" key="23">
    <source>
        <dbReference type="Proteomes" id="UP000274756"/>
    </source>
</evidence>
<dbReference type="GO" id="GO:0005634">
    <property type="term" value="C:nucleus"/>
    <property type="evidence" value="ECO:0007669"/>
    <property type="project" value="UniProtKB-SubCell"/>
</dbReference>
<keyword evidence="7" id="KW-0539">Nucleus</keyword>
<evidence type="ECO:0000256" key="3">
    <source>
        <dbReference type="ARBA" id="ARBA00009375"/>
    </source>
</evidence>
<evidence type="ECO:0000313" key="22">
    <source>
        <dbReference type="Proteomes" id="UP000038040"/>
    </source>
</evidence>
<evidence type="ECO:0000256" key="6">
    <source>
        <dbReference type="ARBA" id="ARBA00023235"/>
    </source>
</evidence>
<accession>A0A0N4UDE5</accession>
<gene>
    <name evidence="21" type="ORF">DME_LOCUS9150</name>
</gene>
<evidence type="ECO:0000259" key="20">
    <source>
        <dbReference type="Pfam" id="PF01416"/>
    </source>
</evidence>
<dbReference type="Pfam" id="PF01416">
    <property type="entry name" value="PseudoU_synth_1"/>
    <property type="match status" value="1"/>
</dbReference>
<reference evidence="21 23" key="2">
    <citation type="submission" date="2018-11" db="EMBL/GenBank/DDBJ databases">
        <authorList>
            <consortium name="Pathogen Informatics"/>
        </authorList>
    </citation>
    <scope>NUCLEOTIDE SEQUENCE [LARGE SCALE GENOMIC DNA]</scope>
</reference>
<dbReference type="SUPFAM" id="SSF55120">
    <property type="entry name" value="Pseudouridine synthase"/>
    <property type="match status" value="1"/>
</dbReference>
<keyword evidence="5" id="KW-0819">tRNA processing</keyword>
<evidence type="ECO:0000256" key="15">
    <source>
        <dbReference type="ARBA" id="ARBA00079087"/>
    </source>
</evidence>
<dbReference type="InterPro" id="IPR001406">
    <property type="entry name" value="PsdUridine_synth_TruA"/>
</dbReference>
<dbReference type="InterPro" id="IPR020103">
    <property type="entry name" value="PsdUridine_synth_cat_dom_sf"/>
</dbReference>
<dbReference type="GO" id="GO:0003723">
    <property type="term" value="F:RNA binding"/>
    <property type="evidence" value="ECO:0007669"/>
    <property type="project" value="InterPro"/>
</dbReference>
<dbReference type="GO" id="GO:1990481">
    <property type="term" value="P:mRNA pseudouridine synthesis"/>
    <property type="evidence" value="ECO:0007669"/>
    <property type="project" value="TreeGrafter"/>
</dbReference>
<keyword evidence="4" id="KW-0507">mRNA processing</keyword>
<comment type="subcellular location">
    <subcellularLocation>
        <location evidence="2">Nucleus</location>
    </subcellularLocation>
</comment>
<sequence length="369" mass="42518">MIRLISEKPISKKSAKRIRYAILLAYRGQNYFGMQLQKEYPTVEGCLLKALLENNFISKEEYKDPFLCYFQRASRTDRSVSAVRQVCTIKMPKNNNFITNGSDILNMKLPLDIRIFGIRRTTPSFHPQKSCFARTYSYTLPTFAFAKSNELTSAAFRITDETINEISSVLQIFVGTHNFFNYTSKKQYDEKSCCRFIHSFKCGPKRLFRDEIRNEDVEFITIFIKGQSFMLHQIRKMIGMVIAVCRGFAYKSDIQKSFENARLDLPKAPGLGLVLERLHYDYYDKKFANLHGSLSYWGDTIENAVEDMRECIISDILKKEVTTYNMLSWISSLINHDFSENDDSAIPPLAIAGGIALGKITVVQNSMKR</sequence>
<name>A0A0N4UDE5_DRAME</name>
<proteinExistence type="inferred from homology"/>
<protein>
    <recommendedName>
        <fullName evidence="13">Pseudouridylate synthase 1 homolog</fullName>
        <ecNumber evidence="12">5.4.99.12</ecNumber>
    </recommendedName>
    <alternativeName>
        <fullName evidence="14">tRNA pseudouridine synthase 1</fullName>
    </alternativeName>
    <alternativeName>
        <fullName evidence="17">tRNA pseudouridine(38-40) synthase</fullName>
    </alternativeName>
    <alternativeName>
        <fullName evidence="15">tRNA pseudouridylate synthase I</fullName>
    </alternativeName>
    <alternativeName>
        <fullName evidence="16">tRNA-uridine isomerase I</fullName>
    </alternativeName>
</protein>
<evidence type="ECO:0000313" key="21">
    <source>
        <dbReference type="EMBL" id="VDN59177.1"/>
    </source>
</evidence>
<evidence type="ECO:0000256" key="17">
    <source>
        <dbReference type="ARBA" id="ARBA00081344"/>
    </source>
</evidence>
<dbReference type="GO" id="GO:0031119">
    <property type="term" value="P:tRNA pseudouridine synthesis"/>
    <property type="evidence" value="ECO:0007669"/>
    <property type="project" value="InterPro"/>
</dbReference>
<dbReference type="InterPro" id="IPR020094">
    <property type="entry name" value="TruA/RsuA/RluB/E/F_N"/>
</dbReference>
<evidence type="ECO:0000256" key="11">
    <source>
        <dbReference type="ARBA" id="ARBA00064589"/>
    </source>
</evidence>
<dbReference type="Proteomes" id="UP000274756">
    <property type="component" value="Unassembled WGS sequence"/>
</dbReference>
<feature type="domain" description="Pseudouridine synthase I TruA alpha/beta" evidence="20">
    <location>
        <begin position="171"/>
        <end position="281"/>
    </location>
</feature>
<dbReference type="NCBIfam" id="TIGR00071">
    <property type="entry name" value="hisT_truA"/>
    <property type="match status" value="1"/>
</dbReference>
<dbReference type="EC" id="5.4.99.12" evidence="12"/>
<feature type="binding site" evidence="19">
    <location>
        <position position="136"/>
    </location>
    <ligand>
        <name>substrate</name>
    </ligand>
</feature>
<keyword evidence="23" id="KW-1185">Reference proteome</keyword>
<evidence type="ECO:0000256" key="10">
    <source>
        <dbReference type="ARBA" id="ARBA00053709"/>
    </source>
</evidence>
<dbReference type="Gene3D" id="3.30.70.660">
    <property type="entry name" value="Pseudouridine synthase I, catalytic domain, C-terminal subdomain"/>
    <property type="match status" value="1"/>
</dbReference>
<evidence type="ECO:0000256" key="7">
    <source>
        <dbReference type="ARBA" id="ARBA00023242"/>
    </source>
</evidence>
<evidence type="ECO:0000256" key="2">
    <source>
        <dbReference type="ARBA" id="ARBA00004123"/>
    </source>
</evidence>
<evidence type="ECO:0000256" key="8">
    <source>
        <dbReference type="ARBA" id="ARBA00036943"/>
    </source>
</evidence>
<dbReference type="CDD" id="cd02568">
    <property type="entry name" value="PseudoU_synth_PUS1_PUS2"/>
    <property type="match status" value="1"/>
</dbReference>
<evidence type="ECO:0000313" key="24">
    <source>
        <dbReference type="WBParaSite" id="DME_0000535101-mRNA-1"/>
    </source>
</evidence>
<evidence type="ECO:0000256" key="18">
    <source>
        <dbReference type="PIRSR" id="PIRSR641708-1"/>
    </source>
</evidence>
<evidence type="ECO:0000256" key="19">
    <source>
        <dbReference type="PIRSR" id="PIRSR641708-2"/>
    </source>
</evidence>
<evidence type="ECO:0000256" key="14">
    <source>
        <dbReference type="ARBA" id="ARBA00075153"/>
    </source>
</evidence>